<dbReference type="EMBL" id="QNUK01000012">
    <property type="protein sequence ID" value="KAF5908555.1"/>
    <property type="molecule type" value="Genomic_DNA"/>
</dbReference>
<comment type="caution">
    <text evidence="1">The sequence shown here is derived from an EMBL/GenBank/DDBJ whole genome shotgun (WGS) entry which is preliminary data.</text>
</comment>
<dbReference type="Proteomes" id="UP000727407">
    <property type="component" value="Unassembled WGS sequence"/>
</dbReference>
<gene>
    <name evidence="1" type="primary">kup</name>
    <name evidence="1" type="ORF">DAT39_001725</name>
</gene>
<evidence type="ECO:0000313" key="1">
    <source>
        <dbReference type="EMBL" id="KAF5908555.1"/>
    </source>
</evidence>
<name>A0A8J4V2D3_CLAMG</name>
<sequence>MIDVHSNFGRVSSSCGALLMKGLAVFDNLFSILYPSPMLIPLAVADSEVQRIENISVCCQAMQSD</sequence>
<protein>
    <submittedName>
        <fullName evidence="1">Dapper 2</fullName>
    </submittedName>
</protein>
<organism evidence="1 2">
    <name type="scientific">Clarias magur</name>
    <name type="common">Asian catfish</name>
    <name type="synonym">Macropteronotus magur</name>
    <dbReference type="NCBI Taxonomy" id="1594786"/>
    <lineage>
        <taxon>Eukaryota</taxon>
        <taxon>Metazoa</taxon>
        <taxon>Chordata</taxon>
        <taxon>Craniata</taxon>
        <taxon>Vertebrata</taxon>
        <taxon>Euteleostomi</taxon>
        <taxon>Actinopterygii</taxon>
        <taxon>Neopterygii</taxon>
        <taxon>Teleostei</taxon>
        <taxon>Ostariophysi</taxon>
        <taxon>Siluriformes</taxon>
        <taxon>Clariidae</taxon>
        <taxon>Clarias</taxon>
    </lineage>
</organism>
<proteinExistence type="predicted"/>
<accession>A0A8J4V2D3</accession>
<reference evidence="1" key="1">
    <citation type="submission" date="2020-07" db="EMBL/GenBank/DDBJ databases">
        <title>Clarias magur genome sequencing, assembly and annotation.</title>
        <authorList>
            <person name="Kushwaha B."/>
            <person name="Kumar R."/>
            <person name="Das P."/>
            <person name="Joshi C.G."/>
            <person name="Kumar D."/>
            <person name="Nagpure N.S."/>
            <person name="Pandey M."/>
            <person name="Agarwal S."/>
            <person name="Srivastava S."/>
            <person name="Singh M."/>
            <person name="Sahoo L."/>
            <person name="Jayasankar P."/>
            <person name="Meher P.K."/>
            <person name="Koringa P.G."/>
            <person name="Iquebal M.A."/>
            <person name="Das S.P."/>
            <person name="Bit A."/>
            <person name="Patnaik S."/>
            <person name="Patel N."/>
            <person name="Shah T.M."/>
            <person name="Hinsu A."/>
            <person name="Jena J.K."/>
        </authorList>
    </citation>
    <scope>NUCLEOTIDE SEQUENCE</scope>
    <source>
        <strain evidence="1">CIFAMagur01</strain>
        <tissue evidence="1">Testis</tissue>
    </source>
</reference>
<dbReference type="AlphaFoldDB" id="A0A8J4V2D3"/>
<keyword evidence="2" id="KW-1185">Reference proteome</keyword>
<evidence type="ECO:0000313" key="2">
    <source>
        <dbReference type="Proteomes" id="UP000727407"/>
    </source>
</evidence>